<keyword evidence="5" id="KW-1133">Transmembrane helix</keyword>
<feature type="domain" description="YknX-like beta-barrel" evidence="6">
    <location>
        <begin position="375"/>
        <end position="457"/>
    </location>
</feature>
<dbReference type="Proteomes" id="UP000886800">
    <property type="component" value="Unassembled WGS sequence"/>
</dbReference>
<dbReference type="EMBL" id="DXES01000059">
    <property type="protein sequence ID" value="HIX65168.1"/>
    <property type="molecule type" value="Genomic_DNA"/>
</dbReference>
<gene>
    <name evidence="7" type="ORF">H9736_02860</name>
</gene>
<evidence type="ECO:0000256" key="2">
    <source>
        <dbReference type="ARBA" id="ARBA00023054"/>
    </source>
</evidence>
<dbReference type="SUPFAM" id="SSF111369">
    <property type="entry name" value="HlyD-like secretion proteins"/>
    <property type="match status" value="1"/>
</dbReference>
<dbReference type="Gene3D" id="2.40.30.170">
    <property type="match status" value="1"/>
</dbReference>
<feature type="region of interest" description="Disordered" evidence="4">
    <location>
        <begin position="1"/>
        <end position="33"/>
    </location>
</feature>
<comment type="caution">
    <text evidence="7">The sequence shown here is derived from an EMBL/GenBank/DDBJ whole genome shotgun (WGS) entry which is preliminary data.</text>
</comment>
<keyword evidence="2 3" id="KW-0175">Coiled coil</keyword>
<evidence type="ECO:0000313" key="8">
    <source>
        <dbReference type="Proteomes" id="UP000886800"/>
    </source>
</evidence>
<feature type="coiled-coil region" evidence="3">
    <location>
        <begin position="294"/>
        <end position="328"/>
    </location>
</feature>
<protein>
    <submittedName>
        <fullName evidence="7">Efflux RND transporter periplasmic adaptor subunit</fullName>
    </submittedName>
</protein>
<dbReference type="Gene3D" id="1.20.120.330">
    <property type="entry name" value="Nucleotidyltransferases domain 2"/>
    <property type="match status" value="1"/>
</dbReference>
<dbReference type="InterPro" id="IPR050465">
    <property type="entry name" value="UPF0194_transport"/>
</dbReference>
<dbReference type="PANTHER" id="PTHR32347:SF14">
    <property type="entry name" value="EFFLUX SYSTEM COMPONENT YKNX-RELATED"/>
    <property type="match status" value="1"/>
</dbReference>
<dbReference type="InterPro" id="IPR058636">
    <property type="entry name" value="Beta-barrel_YknX"/>
</dbReference>
<organism evidence="7 8">
    <name type="scientific">Candidatus Anaerotruncus excrementipullorum</name>
    <dbReference type="NCBI Taxonomy" id="2838465"/>
    <lineage>
        <taxon>Bacteria</taxon>
        <taxon>Bacillati</taxon>
        <taxon>Bacillota</taxon>
        <taxon>Clostridia</taxon>
        <taxon>Eubacteriales</taxon>
        <taxon>Oscillospiraceae</taxon>
        <taxon>Anaerotruncus</taxon>
    </lineage>
</organism>
<proteinExistence type="predicted"/>
<feature type="transmembrane region" description="Helical" evidence="5">
    <location>
        <begin position="46"/>
        <end position="65"/>
    </location>
</feature>
<sequence length="548" mass="59269">MTEQMEGQQALAQEEPVLPGLPPTLEQDRRTDNTRFTRRRFRKRKLVLWGVAVVLAGAAVYQLFLKPPAVVPAANTPLTKTDLQNEISLTGTVESAQAVMVYSDLNSFVQQVEVRVGDRVEAGQVLAQLDTADLELQIAQQQAELNKISQQSTLSQRMRQRELENAQGDLENGLDASLISAENSLRSAQQELNDARRDLEEHRDDLDHADEVMNAAEKALSRASAARDKAERAWKAADPADPDYEQLKKAYDDAEAAWEAAFQDWQEKDTEYGGDLSSYSRNYRSARVAYENALAAYNAAQNASGQNLENLEDQLRSAQIDGDTTANQIALQQSQKDLADSTIKAPISGTVTAVYAKVGAPGSGLLFVVENTDDLVIKTELKEYDVASVQEGMPVQVKSDATGDRVFPASVSHIAPTAQKAADGSTQSSGSVEFDTEVRLDQPDSGLRVGMNVRMTVVTAERKGVWAVPYDALVTDAQGQTAVYVARPQGEEGSMVAVEVPVDTGLETDFYVEISSGQLAEGDLLLTQPAGILPGAPVTLAPAEGSGL</sequence>
<accession>A0A9D1WQ51</accession>
<keyword evidence="5" id="KW-0812">Transmembrane</keyword>
<dbReference type="Pfam" id="PF25990">
    <property type="entry name" value="Beta-barrel_YknX"/>
    <property type="match status" value="1"/>
</dbReference>
<feature type="coiled-coil region" evidence="3">
    <location>
        <begin position="178"/>
        <end position="233"/>
    </location>
</feature>
<feature type="compositionally biased region" description="Polar residues" evidence="4">
    <location>
        <begin position="1"/>
        <end position="11"/>
    </location>
</feature>
<dbReference type="AlphaFoldDB" id="A0A9D1WQ51"/>
<keyword evidence="5" id="KW-0472">Membrane</keyword>
<evidence type="ECO:0000256" key="5">
    <source>
        <dbReference type="SAM" id="Phobius"/>
    </source>
</evidence>
<dbReference type="Gene3D" id="2.40.420.20">
    <property type="match status" value="1"/>
</dbReference>
<evidence type="ECO:0000313" key="7">
    <source>
        <dbReference type="EMBL" id="HIX65168.1"/>
    </source>
</evidence>
<evidence type="ECO:0000259" key="6">
    <source>
        <dbReference type="Pfam" id="PF25990"/>
    </source>
</evidence>
<evidence type="ECO:0000256" key="4">
    <source>
        <dbReference type="SAM" id="MobiDB-lite"/>
    </source>
</evidence>
<evidence type="ECO:0000256" key="1">
    <source>
        <dbReference type="ARBA" id="ARBA00004196"/>
    </source>
</evidence>
<dbReference type="PANTHER" id="PTHR32347">
    <property type="entry name" value="EFFLUX SYSTEM COMPONENT YKNX-RELATED"/>
    <property type="match status" value="1"/>
</dbReference>
<evidence type="ECO:0000256" key="3">
    <source>
        <dbReference type="SAM" id="Coils"/>
    </source>
</evidence>
<reference evidence="7" key="1">
    <citation type="journal article" date="2021" name="PeerJ">
        <title>Extensive microbial diversity within the chicken gut microbiome revealed by metagenomics and culture.</title>
        <authorList>
            <person name="Gilroy R."/>
            <person name="Ravi A."/>
            <person name="Getino M."/>
            <person name="Pursley I."/>
            <person name="Horton D.L."/>
            <person name="Alikhan N.F."/>
            <person name="Baker D."/>
            <person name="Gharbi K."/>
            <person name="Hall N."/>
            <person name="Watson M."/>
            <person name="Adriaenssens E.M."/>
            <person name="Foster-Nyarko E."/>
            <person name="Jarju S."/>
            <person name="Secka A."/>
            <person name="Antonio M."/>
            <person name="Oren A."/>
            <person name="Chaudhuri R.R."/>
            <person name="La Ragione R."/>
            <person name="Hildebrand F."/>
            <person name="Pallen M.J."/>
        </authorList>
    </citation>
    <scope>NUCLEOTIDE SEQUENCE</scope>
    <source>
        <strain evidence="7">CHK188-5543</strain>
    </source>
</reference>
<comment type="subcellular location">
    <subcellularLocation>
        <location evidence="1">Cell envelope</location>
    </subcellularLocation>
</comment>
<dbReference type="GO" id="GO:0030313">
    <property type="term" value="C:cell envelope"/>
    <property type="evidence" value="ECO:0007669"/>
    <property type="project" value="UniProtKB-SubCell"/>
</dbReference>
<reference evidence="7" key="2">
    <citation type="submission" date="2021-04" db="EMBL/GenBank/DDBJ databases">
        <authorList>
            <person name="Gilroy R."/>
        </authorList>
    </citation>
    <scope>NUCLEOTIDE SEQUENCE</scope>
    <source>
        <strain evidence="7">CHK188-5543</strain>
    </source>
</reference>
<name>A0A9D1WQ51_9FIRM</name>
<dbReference type="Gene3D" id="2.40.50.100">
    <property type="match status" value="1"/>
</dbReference>
<dbReference type="PRINTS" id="PR01490">
    <property type="entry name" value="RTXTOXIND"/>
</dbReference>